<evidence type="ECO:0000259" key="2">
    <source>
        <dbReference type="Pfam" id="PF23868"/>
    </source>
</evidence>
<evidence type="ECO:0000313" key="3">
    <source>
        <dbReference type="EMBL" id="KIK40738.1"/>
    </source>
</evidence>
<dbReference type="STRING" id="930992.A0A0D0BAX8"/>
<protein>
    <recommendedName>
        <fullName evidence="2">Mmc1 C-terminal domain-containing protein</fullName>
    </recommendedName>
</protein>
<feature type="transmembrane region" description="Helical" evidence="1">
    <location>
        <begin position="577"/>
        <end position="596"/>
    </location>
</feature>
<accession>A0A0D0BAX8</accession>
<dbReference type="Pfam" id="PF23868">
    <property type="entry name" value="Mmc1_C"/>
    <property type="match status" value="1"/>
</dbReference>
<evidence type="ECO:0000256" key="1">
    <source>
        <dbReference type="SAM" id="Phobius"/>
    </source>
</evidence>
<proteinExistence type="predicted"/>
<reference evidence="4" key="2">
    <citation type="submission" date="2015-01" db="EMBL/GenBank/DDBJ databases">
        <title>Evolutionary Origins and Diversification of the Mycorrhizal Mutualists.</title>
        <authorList>
            <consortium name="DOE Joint Genome Institute"/>
            <consortium name="Mycorrhizal Genomics Consortium"/>
            <person name="Kohler A."/>
            <person name="Kuo A."/>
            <person name="Nagy L.G."/>
            <person name="Floudas D."/>
            <person name="Copeland A."/>
            <person name="Barry K.W."/>
            <person name="Cichocki N."/>
            <person name="Veneault-Fourrey C."/>
            <person name="LaButti K."/>
            <person name="Lindquist E.A."/>
            <person name="Lipzen A."/>
            <person name="Lundell T."/>
            <person name="Morin E."/>
            <person name="Murat C."/>
            <person name="Riley R."/>
            <person name="Ohm R."/>
            <person name="Sun H."/>
            <person name="Tunlid A."/>
            <person name="Henrissat B."/>
            <person name="Grigoriev I.V."/>
            <person name="Hibbett D.S."/>
            <person name="Martin F."/>
        </authorList>
    </citation>
    <scope>NUCLEOTIDE SEQUENCE [LARGE SCALE GENOMIC DNA]</scope>
    <source>
        <strain evidence="4">UH-Slu-Lm8-n1</strain>
    </source>
</reference>
<dbReference type="EMBL" id="KN835292">
    <property type="protein sequence ID" value="KIK40738.1"/>
    <property type="molecule type" value="Genomic_DNA"/>
</dbReference>
<dbReference type="Proteomes" id="UP000054485">
    <property type="component" value="Unassembled WGS sequence"/>
</dbReference>
<keyword evidence="1" id="KW-0812">Transmembrane</keyword>
<name>A0A0D0BAX8_9AGAM</name>
<reference evidence="3 4" key="1">
    <citation type="submission" date="2014-04" db="EMBL/GenBank/DDBJ databases">
        <authorList>
            <consortium name="DOE Joint Genome Institute"/>
            <person name="Kuo A."/>
            <person name="Ruytinx J."/>
            <person name="Rineau F."/>
            <person name="Colpaert J."/>
            <person name="Kohler A."/>
            <person name="Nagy L.G."/>
            <person name="Floudas D."/>
            <person name="Copeland A."/>
            <person name="Barry K.W."/>
            <person name="Cichocki N."/>
            <person name="Veneault-Fourrey C."/>
            <person name="LaButti K."/>
            <person name="Lindquist E.A."/>
            <person name="Lipzen A."/>
            <person name="Lundell T."/>
            <person name="Morin E."/>
            <person name="Murat C."/>
            <person name="Sun H."/>
            <person name="Tunlid A."/>
            <person name="Henrissat B."/>
            <person name="Grigoriev I.V."/>
            <person name="Hibbett D.S."/>
            <person name="Martin F."/>
            <person name="Nordberg H.P."/>
            <person name="Cantor M.N."/>
            <person name="Hua S.X."/>
        </authorList>
    </citation>
    <scope>NUCLEOTIDE SEQUENCE [LARGE SCALE GENOMIC DNA]</scope>
    <source>
        <strain evidence="3 4">UH-Slu-Lm8-n1</strain>
    </source>
</reference>
<keyword evidence="1" id="KW-1133">Transmembrane helix</keyword>
<dbReference type="InParanoid" id="A0A0D0BAX8"/>
<feature type="domain" description="Mmc1 C-terminal" evidence="2">
    <location>
        <begin position="425"/>
        <end position="608"/>
    </location>
</feature>
<dbReference type="PANTHER" id="PTHR38644:SF1">
    <property type="entry name" value="EXPRESSED PROTEIN"/>
    <property type="match status" value="1"/>
</dbReference>
<evidence type="ECO:0000313" key="4">
    <source>
        <dbReference type="Proteomes" id="UP000054485"/>
    </source>
</evidence>
<organism evidence="3 4">
    <name type="scientific">Suillus luteus UH-Slu-Lm8-n1</name>
    <dbReference type="NCBI Taxonomy" id="930992"/>
    <lineage>
        <taxon>Eukaryota</taxon>
        <taxon>Fungi</taxon>
        <taxon>Dikarya</taxon>
        <taxon>Basidiomycota</taxon>
        <taxon>Agaricomycotina</taxon>
        <taxon>Agaricomycetes</taxon>
        <taxon>Agaricomycetidae</taxon>
        <taxon>Boletales</taxon>
        <taxon>Suillineae</taxon>
        <taxon>Suillaceae</taxon>
        <taxon>Suillus</taxon>
    </lineage>
</organism>
<feature type="transmembrane region" description="Helical" evidence="1">
    <location>
        <begin position="544"/>
        <end position="565"/>
    </location>
</feature>
<sequence length="678" mass="73540">MPSCLAARHHVLRTILSPRDLSIKLPALHDSRRAKQSRLFVAGRRRNASCTRAYSASNAQTSNDSLGKKAPSSKHELSALLHRIPAFLPRALPGSTTDGGIQSSQLWTELLSEVDAGLCSTSEAHPSARVVVCGADQWAGSHELVTALLENPFTTDEAYSDILRNRWKNQSAYLTIDHGFSTSLVNGTLSIPASWLQQYPFPIQLTEIPSLSSHSSLTKTLLKGDVLILLCNPLTNHLPTLISNAQHILQRPNTILVLTTSSASEHALDYISKELAAANCTPGKILAADPIRALEAVSALKSDPSSPAAIQRYQDDFIGSRISLLGDVVAGMLGLKDSDRTSSPSLLLSAIRTRSALIQMQSALYASARSVSQARVAIDRIFTGASELQSQVEEVRARTDREVLVESGIDEALLRGSKEMKTLLESLTWLKMIWRVDEIDSLVSSALDRHWCRELENQLILQTGRLASTQTSLTSSTFSQLAKLASPSSSPAFHSPILDNHLRQLTHSPTYALTPDTLTRPIQARRSQLTKYTTTRLHRDAQNAVLGAFGGMFGGAGIGWWLAFGESALSVSAGSEAGTALGAGALVAVASIRWAVGKWERAKRKWVEDAGRIGEGLKRDLKVTLERGIEKNVAVVPVAAYEGLRELAGKQQEEIDVLRSDLISMQADVEALQTARHS</sequence>
<dbReference type="InterPro" id="IPR056196">
    <property type="entry name" value="Mmc1_C"/>
</dbReference>
<dbReference type="AlphaFoldDB" id="A0A0D0BAX8"/>
<dbReference type="OrthoDB" id="5319015at2759"/>
<dbReference type="PANTHER" id="PTHR38644">
    <property type="entry name" value="EXPRESSED PROTEIN"/>
    <property type="match status" value="1"/>
</dbReference>
<dbReference type="HOGENOM" id="CLU_019469_0_0_1"/>
<gene>
    <name evidence="3" type="ORF">CY34DRAFT_806917</name>
</gene>
<keyword evidence="1" id="KW-0472">Membrane</keyword>
<keyword evidence="4" id="KW-1185">Reference proteome</keyword>